<dbReference type="PATRIC" id="fig|301375.6.peg.2200"/>
<feature type="domain" description="TRASH" evidence="6">
    <location>
        <begin position="6"/>
        <end position="44"/>
    </location>
</feature>
<evidence type="ECO:0000256" key="4">
    <source>
        <dbReference type="ARBA" id="ARBA00023274"/>
    </source>
</evidence>
<dbReference type="EMBL" id="LGHB01000008">
    <property type="protein sequence ID" value="KUK96772.1"/>
    <property type="molecule type" value="Genomic_DNA"/>
</dbReference>
<keyword evidence="5" id="KW-0699">rRNA-binding</keyword>
<evidence type="ECO:0000256" key="3">
    <source>
        <dbReference type="ARBA" id="ARBA00022980"/>
    </source>
</evidence>
<dbReference type="AlphaFoldDB" id="A0A124G3F5"/>
<protein>
    <recommendedName>
        <fullName evidence="5">Large ribosomal subunit protein eL24</fullName>
    </recommendedName>
</protein>
<dbReference type="InterPro" id="IPR011017">
    <property type="entry name" value="TRASH_dom"/>
</dbReference>
<dbReference type="Gene3D" id="2.30.170.20">
    <property type="entry name" value="Ribosomal protein L24e"/>
    <property type="match status" value="1"/>
</dbReference>
<dbReference type="SUPFAM" id="SSF57716">
    <property type="entry name" value="Glucocorticoid receptor-like (DNA-binding domain)"/>
    <property type="match status" value="1"/>
</dbReference>
<feature type="binding site" evidence="5">
    <location>
        <position position="9"/>
    </location>
    <ligand>
        <name>Zn(2+)</name>
        <dbReference type="ChEBI" id="CHEBI:29105"/>
    </ligand>
</feature>
<comment type="cofactor">
    <cofactor evidence="5">
        <name>Zn(2+)</name>
        <dbReference type="ChEBI" id="CHEBI:29105"/>
    </cofactor>
    <text evidence="5">Binds 1 zinc ion per subunit.</text>
</comment>
<organism evidence="8 9">
    <name type="scientific">Methanothrix harundinacea</name>
    <dbReference type="NCBI Taxonomy" id="301375"/>
    <lineage>
        <taxon>Archaea</taxon>
        <taxon>Methanobacteriati</taxon>
        <taxon>Methanobacteriota</taxon>
        <taxon>Stenosarchaea group</taxon>
        <taxon>Methanomicrobia</taxon>
        <taxon>Methanotrichales</taxon>
        <taxon>Methanotrichaceae</taxon>
        <taxon>Methanothrix</taxon>
    </lineage>
</organism>
<feature type="binding site" evidence="5">
    <location>
        <position position="36"/>
    </location>
    <ligand>
        <name>Zn(2+)</name>
        <dbReference type="ChEBI" id="CHEBI:29105"/>
    </ligand>
</feature>
<dbReference type="GO" id="GO:1990904">
    <property type="term" value="C:ribonucleoprotein complex"/>
    <property type="evidence" value="ECO:0007669"/>
    <property type="project" value="UniProtKB-KW"/>
</dbReference>
<dbReference type="Pfam" id="PF01246">
    <property type="entry name" value="Ribosomal_L24e"/>
    <property type="match status" value="1"/>
</dbReference>
<dbReference type="InterPro" id="IPR000988">
    <property type="entry name" value="Ribosomal_eL24-rel_N"/>
</dbReference>
<dbReference type="Proteomes" id="UP000053961">
    <property type="component" value="Unassembled WGS sequence"/>
</dbReference>
<dbReference type="GO" id="GO:0005840">
    <property type="term" value="C:ribosome"/>
    <property type="evidence" value="ECO:0007669"/>
    <property type="project" value="UniProtKB-KW"/>
</dbReference>
<dbReference type="HAMAP" id="MF_00773">
    <property type="entry name" value="Ribosomal_eL24"/>
    <property type="match status" value="1"/>
</dbReference>
<dbReference type="GO" id="GO:0008270">
    <property type="term" value="F:zinc ion binding"/>
    <property type="evidence" value="ECO:0007669"/>
    <property type="project" value="UniProtKB-UniRule"/>
</dbReference>
<feature type="binding site" evidence="5">
    <location>
        <position position="6"/>
    </location>
    <ligand>
        <name>Zn(2+)</name>
        <dbReference type="ChEBI" id="CHEBI:29105"/>
    </ligand>
</feature>
<evidence type="ECO:0000313" key="9">
    <source>
        <dbReference type="Proteomes" id="UP000053961"/>
    </source>
</evidence>
<name>A0A124G3F5_9EURY</name>
<reference evidence="9 10" key="2">
    <citation type="journal article" date="2015" name="MBio">
        <title>Genome-Resolved Metagenomic Analysis Reveals Roles for Candidate Phyla and Other Microbial Community Members in Biogeochemical Transformations in Oil Reservoirs.</title>
        <authorList>
            <person name="Hu P."/>
            <person name="Tom L."/>
            <person name="Singh A."/>
            <person name="Thomas B.C."/>
            <person name="Baker B.J."/>
            <person name="Piceno Y.M."/>
            <person name="Andersen G.L."/>
            <person name="Banfield J.F."/>
        </authorList>
    </citation>
    <scope>NUCLEOTIDE SEQUENCE [LARGE SCALE GENOMIC DNA]</scope>
    <source>
        <strain evidence="7">57_489</strain>
    </source>
</reference>
<gene>
    <name evidence="5" type="primary">rpl24e</name>
    <name evidence="7" type="ORF">XD72_0017</name>
    <name evidence="8" type="ORF">XE07_0858</name>
</gene>
<keyword evidence="4 5" id="KW-0687">Ribonucleoprotein</keyword>
<sequence length="57" mass="6695">MEERKCSFCNRNIEAGTGKIYAKKDGTVYYFCSSKCEKNMIGLKRVPRRIEWAIKGW</sequence>
<dbReference type="NCBIfam" id="NF034186">
    <property type="entry name" value="PRK14891.1-1"/>
    <property type="match status" value="1"/>
</dbReference>
<dbReference type="GO" id="GO:0006412">
    <property type="term" value="P:translation"/>
    <property type="evidence" value="ECO:0007669"/>
    <property type="project" value="UniProtKB-UniRule"/>
</dbReference>
<dbReference type="EMBL" id="LGFT01000001">
    <property type="protein sequence ID" value="KUK45543.1"/>
    <property type="molecule type" value="Genomic_DNA"/>
</dbReference>
<feature type="binding site" evidence="5">
    <location>
        <position position="32"/>
    </location>
    <ligand>
        <name>Zn(2+)</name>
        <dbReference type="ChEBI" id="CHEBI:29105"/>
    </ligand>
</feature>
<evidence type="ECO:0000313" key="7">
    <source>
        <dbReference type="EMBL" id="KUK45543.1"/>
    </source>
</evidence>
<dbReference type="GO" id="GO:0003735">
    <property type="term" value="F:structural constituent of ribosome"/>
    <property type="evidence" value="ECO:0007669"/>
    <property type="project" value="InterPro"/>
</dbReference>
<reference evidence="8" key="1">
    <citation type="journal article" date="2015" name="MBio">
        <title>Genome-resolved metagenomic analysis reveals roles for candidate phyla and other microbial community members in biogeochemical transformations in oil reservoirs.</title>
        <authorList>
            <person name="Hu P."/>
            <person name="Tom L."/>
            <person name="Singh A."/>
            <person name="Thomas B.C."/>
            <person name="Baker B.J."/>
            <person name="Piceno Y.M."/>
            <person name="Andersen G.L."/>
            <person name="Banfield J.F."/>
        </authorList>
    </citation>
    <scope>NUCLEOTIDE SEQUENCE [LARGE SCALE GENOMIC DNA]</scope>
    <source>
        <strain evidence="8">56_747</strain>
    </source>
</reference>
<evidence type="ECO:0000256" key="1">
    <source>
        <dbReference type="ARBA" id="ARBA00005647"/>
    </source>
</evidence>
<keyword evidence="5" id="KW-0862">Zinc</keyword>
<keyword evidence="2 5" id="KW-0863">Zinc-finger</keyword>
<accession>A0A124G3F5</accession>
<dbReference type="InterPro" id="IPR055345">
    <property type="entry name" value="Ribosomal_eL24-rel_arc"/>
</dbReference>
<dbReference type="SMART" id="SM00746">
    <property type="entry name" value="TRASH"/>
    <property type="match status" value="1"/>
</dbReference>
<evidence type="ECO:0000259" key="6">
    <source>
        <dbReference type="SMART" id="SM00746"/>
    </source>
</evidence>
<evidence type="ECO:0000256" key="2">
    <source>
        <dbReference type="ARBA" id="ARBA00022771"/>
    </source>
</evidence>
<keyword evidence="3 5" id="KW-0689">Ribosomal protein</keyword>
<feature type="zinc finger region" description="C4-type" evidence="5">
    <location>
        <begin position="6"/>
        <end position="36"/>
    </location>
</feature>
<comment type="subunit">
    <text evidence="5">Part of the 50S ribosomal subunit. Forms a cluster with proteins L3 and L14.</text>
</comment>
<proteinExistence type="inferred from homology"/>
<dbReference type="Proteomes" id="UP000057043">
    <property type="component" value="Unassembled WGS sequence"/>
</dbReference>
<dbReference type="InterPro" id="IPR038630">
    <property type="entry name" value="L24e/L24_sf"/>
</dbReference>
<dbReference type="CDD" id="cd00472">
    <property type="entry name" value="Ribosomal_L24e_L24"/>
    <property type="match status" value="1"/>
</dbReference>
<keyword evidence="5" id="KW-0694">RNA-binding</keyword>
<evidence type="ECO:0000313" key="10">
    <source>
        <dbReference type="Proteomes" id="UP000057043"/>
    </source>
</evidence>
<evidence type="ECO:0000313" key="8">
    <source>
        <dbReference type="EMBL" id="KUK96772.1"/>
    </source>
</evidence>
<comment type="function">
    <text evidence="5">Binds to the 23S rRNA.</text>
</comment>
<dbReference type="GO" id="GO:0019843">
    <property type="term" value="F:rRNA binding"/>
    <property type="evidence" value="ECO:0007669"/>
    <property type="project" value="UniProtKB-UniRule"/>
</dbReference>
<comment type="similarity">
    <text evidence="1 5">Belongs to the eukaryotic ribosomal protein eL24 family.</text>
</comment>
<comment type="caution">
    <text evidence="8">The sequence shown here is derived from an EMBL/GenBank/DDBJ whole genome shotgun (WGS) entry which is preliminary data.</text>
</comment>
<keyword evidence="5" id="KW-0479">Metal-binding</keyword>
<evidence type="ECO:0000256" key="5">
    <source>
        <dbReference type="HAMAP-Rule" id="MF_00773"/>
    </source>
</evidence>